<evidence type="ECO:0000256" key="1">
    <source>
        <dbReference type="ARBA" id="ARBA00022723"/>
    </source>
</evidence>
<dbReference type="Proteomes" id="UP000001946">
    <property type="component" value="Chromosome"/>
</dbReference>
<evidence type="ECO:0000259" key="3">
    <source>
        <dbReference type="Pfam" id="PF13023"/>
    </source>
</evidence>
<dbReference type="GO" id="GO:0046872">
    <property type="term" value="F:metal ion binding"/>
    <property type="evidence" value="ECO:0007669"/>
    <property type="project" value="UniProtKB-KW"/>
</dbReference>
<dbReference type="STRING" id="138119.DSY2054"/>
<dbReference type="InterPro" id="IPR039356">
    <property type="entry name" value="YfbR/HDDC2"/>
</dbReference>
<evidence type="ECO:0000256" key="2">
    <source>
        <dbReference type="ARBA" id="ARBA00022801"/>
    </source>
</evidence>
<keyword evidence="2" id="KW-0378">Hydrolase</keyword>
<dbReference type="InterPro" id="IPR006674">
    <property type="entry name" value="HD_domain"/>
</dbReference>
<proteinExistence type="predicted"/>
<name>Q24VU9_DESHY</name>
<keyword evidence="5" id="KW-1185">Reference proteome</keyword>
<organism evidence="4 5">
    <name type="scientific">Desulfitobacterium hafniense (strain Y51)</name>
    <dbReference type="NCBI Taxonomy" id="138119"/>
    <lineage>
        <taxon>Bacteria</taxon>
        <taxon>Bacillati</taxon>
        <taxon>Bacillota</taxon>
        <taxon>Clostridia</taxon>
        <taxon>Eubacteriales</taxon>
        <taxon>Desulfitobacteriaceae</taxon>
        <taxon>Desulfitobacterium</taxon>
    </lineage>
</organism>
<dbReference type="Pfam" id="PF13023">
    <property type="entry name" value="HD_3"/>
    <property type="match status" value="1"/>
</dbReference>
<keyword evidence="1" id="KW-0479">Metal-binding</keyword>
<dbReference type="GO" id="GO:0002953">
    <property type="term" value="F:5'-deoxynucleotidase activity"/>
    <property type="evidence" value="ECO:0007669"/>
    <property type="project" value="InterPro"/>
</dbReference>
<evidence type="ECO:0000313" key="5">
    <source>
        <dbReference type="Proteomes" id="UP000001946"/>
    </source>
</evidence>
<gene>
    <name evidence="4" type="ordered locus">DSY2054</name>
</gene>
<dbReference type="PANTHER" id="PTHR11845">
    <property type="entry name" value="5'-DEOXYNUCLEOTIDASE HDDC2"/>
    <property type="match status" value="1"/>
</dbReference>
<dbReference type="Gene3D" id="1.10.3210.10">
    <property type="entry name" value="Hypothetical protein af1432"/>
    <property type="match status" value="1"/>
</dbReference>
<accession>Q24VU9</accession>
<evidence type="ECO:0000313" key="4">
    <source>
        <dbReference type="EMBL" id="BAE83843.1"/>
    </source>
</evidence>
<dbReference type="EMBL" id="AP008230">
    <property type="protein sequence ID" value="BAE83843.1"/>
    <property type="molecule type" value="Genomic_DNA"/>
</dbReference>
<dbReference type="HOGENOM" id="CLU_039453_5_1_9"/>
<dbReference type="SUPFAM" id="SSF109604">
    <property type="entry name" value="HD-domain/PDEase-like"/>
    <property type="match status" value="1"/>
</dbReference>
<dbReference type="AlphaFoldDB" id="Q24VU9"/>
<dbReference type="PANTHER" id="PTHR11845:SF13">
    <property type="entry name" value="5'-DEOXYNUCLEOTIDASE HDDC2"/>
    <property type="match status" value="1"/>
</dbReference>
<feature type="domain" description="HD" evidence="3">
    <location>
        <begin position="19"/>
        <end position="181"/>
    </location>
</feature>
<dbReference type="KEGG" id="dsy:DSY2054"/>
<dbReference type="GO" id="GO:0005737">
    <property type="term" value="C:cytoplasm"/>
    <property type="evidence" value="ECO:0007669"/>
    <property type="project" value="TreeGrafter"/>
</dbReference>
<reference evidence="4 5" key="1">
    <citation type="journal article" date="2006" name="J. Bacteriol.">
        <title>Complete genome sequence of the dehalorespiring bacterium Desulfitobacterium hafniense Y51 and comparison with Dehalococcoides ethenogenes 195.</title>
        <authorList>
            <person name="Nonaka H."/>
            <person name="Keresztes G."/>
            <person name="Shinoda Y."/>
            <person name="Ikenaga Y."/>
            <person name="Abe M."/>
            <person name="Naito K."/>
            <person name="Inatomi K."/>
            <person name="Furukawa K."/>
            <person name="Inui M."/>
            <person name="Yukawa H."/>
        </authorList>
    </citation>
    <scope>NUCLEOTIDE SEQUENCE [LARGE SCALE GENOMIC DNA]</scope>
    <source>
        <strain evidence="4 5">Y51</strain>
    </source>
</reference>
<dbReference type="eggNOG" id="COG1896">
    <property type="taxonomic scope" value="Bacteria"/>
</dbReference>
<sequence length="200" mass="23487">MQAMISERMERQLDFIVVIDALKDITRQSITTGSRRQENDAEHSWHLAVMAMILSEYAEDQTIDIAKVISMVLIHDLVEIYAGDTYCYDEKGYEDKAEREQEAADRLFNMLPEDQAQRMMSLWQEFEEMETKEAAFAATLDRFQPLLLNYNTEGHTWQRPGITSEKVLKRTEIAKEKVPQLYEYIERLIQRSIERGMLKP</sequence>
<protein>
    <recommendedName>
        <fullName evidence="3">HD domain-containing protein</fullName>
    </recommendedName>
</protein>